<dbReference type="EMBL" id="CP001999">
    <property type="protein sequence ID" value="ADG92851.1"/>
    <property type="molecule type" value="Genomic_DNA"/>
</dbReference>
<dbReference type="HOGENOM" id="CLU_075053_9_1_7"/>
<dbReference type="AlphaFoldDB" id="D5V423"/>
<dbReference type="Gene3D" id="2.60.120.10">
    <property type="entry name" value="Jelly Rolls"/>
    <property type="match status" value="1"/>
</dbReference>
<organism evidence="1 2">
    <name type="scientific">Arcobacter nitrofigilis (strain ATCC 33309 / DSM 7299 / CCUG 15893 / LMG 7604 / NCTC 12251 / CI)</name>
    <name type="common">Campylobacter nitrofigilis</name>
    <dbReference type="NCBI Taxonomy" id="572480"/>
    <lineage>
        <taxon>Bacteria</taxon>
        <taxon>Pseudomonadati</taxon>
        <taxon>Campylobacterota</taxon>
        <taxon>Epsilonproteobacteria</taxon>
        <taxon>Campylobacterales</taxon>
        <taxon>Arcobacteraceae</taxon>
        <taxon>Arcobacter</taxon>
    </lineage>
</organism>
<dbReference type="RefSeq" id="WP_013134996.1">
    <property type="nucleotide sequence ID" value="NC_014166.1"/>
</dbReference>
<accession>D5V423</accession>
<proteinExistence type="predicted"/>
<evidence type="ECO:0000313" key="1">
    <source>
        <dbReference type="EMBL" id="ADG92851.1"/>
    </source>
</evidence>
<reference evidence="1 2" key="1">
    <citation type="journal article" date="2010" name="Stand. Genomic Sci.">
        <title>Complete genome sequence of Arcobacter nitrofigilis type strain (CI).</title>
        <authorList>
            <person name="Pati A."/>
            <person name="Gronow S."/>
            <person name="Lapidus A."/>
            <person name="Copeland A."/>
            <person name="Glavina Del Rio T."/>
            <person name="Nolan M."/>
            <person name="Lucas S."/>
            <person name="Tice H."/>
            <person name="Cheng J.F."/>
            <person name="Han C."/>
            <person name="Chertkov O."/>
            <person name="Bruce D."/>
            <person name="Tapia R."/>
            <person name="Goodwin L."/>
            <person name="Pitluck S."/>
            <person name="Liolios K."/>
            <person name="Ivanova N."/>
            <person name="Mavromatis K."/>
            <person name="Chen A."/>
            <person name="Palaniappan K."/>
            <person name="Land M."/>
            <person name="Hauser L."/>
            <person name="Chang Y.J."/>
            <person name="Jeffries C.D."/>
            <person name="Detter J.C."/>
            <person name="Rohde M."/>
            <person name="Goker M."/>
            <person name="Bristow J."/>
            <person name="Eisen J.A."/>
            <person name="Markowitz V."/>
            <person name="Hugenholtz P."/>
            <person name="Klenk H.P."/>
            <person name="Kyrpides N.C."/>
        </authorList>
    </citation>
    <scope>NUCLEOTIDE SEQUENCE [LARGE SCALE GENOMIC DNA]</scope>
    <source>
        <strain evidence="2">ATCC 33309 / DSM 7299 / CCUG 15893 / LMG 7604 / NCTC 12251 / CI</strain>
    </source>
</reference>
<keyword evidence="2" id="KW-1185">Reference proteome</keyword>
<dbReference type="STRING" id="572480.Arnit_1192"/>
<dbReference type="InterPro" id="IPR018490">
    <property type="entry name" value="cNMP-bd_dom_sf"/>
</dbReference>
<evidence type="ECO:0000313" key="2">
    <source>
        <dbReference type="Proteomes" id="UP000000939"/>
    </source>
</evidence>
<protein>
    <submittedName>
        <fullName evidence="1">Putative transcriptional regulator, Crp/Fnr family</fullName>
    </submittedName>
</protein>
<dbReference type="InterPro" id="IPR000595">
    <property type="entry name" value="cNMP-bd_dom"/>
</dbReference>
<dbReference type="InterPro" id="IPR014710">
    <property type="entry name" value="RmlC-like_jellyroll"/>
</dbReference>
<dbReference type="SUPFAM" id="SSF51206">
    <property type="entry name" value="cAMP-binding domain-like"/>
    <property type="match status" value="1"/>
</dbReference>
<dbReference type="Proteomes" id="UP000000939">
    <property type="component" value="Chromosome"/>
</dbReference>
<dbReference type="eggNOG" id="COG0664">
    <property type="taxonomic scope" value="Bacteria"/>
</dbReference>
<name>D5V423_ARCNC</name>
<sequence>MLSQKEEIDCFKQLRQTCKEYQDFSDDSFEKLKKISFLKEAKKGEILQDVYSPAKYIYFICKGILRTYFLNSDGAIYTKNLFSENYFSASKVSLLTGEDSYLCIDALEDSILICIDFKGYKKLIEKNDEFKNFYINYLERNWVIVKEKNEISLILDDASIRYENFIKNNPNIENRIPLHHIANHLGITPTQLSRIRKKSKKD</sequence>
<gene>
    <name evidence="1" type="ordered locus">Arnit_1192</name>
</gene>
<dbReference type="OrthoDB" id="9798104at2"/>
<dbReference type="CDD" id="cd00038">
    <property type="entry name" value="CAP_ED"/>
    <property type="match status" value="1"/>
</dbReference>
<dbReference type="KEGG" id="ant:Arnit_1192"/>